<comment type="caution">
    <text evidence="2">The sequence shown here is derived from an EMBL/GenBank/DDBJ whole genome shotgun (WGS) entry which is preliminary data.</text>
</comment>
<evidence type="ECO:0000313" key="2">
    <source>
        <dbReference type="EMBL" id="TQI87572.1"/>
    </source>
</evidence>
<sequence>MSQTRDQQAFQRGIRVARLWKRLKSTILRWDQRWVSKACKHKLPNWIGHIPMIMLATSILAAVAFGGLLIASLGIIMSAIILIASLVFEPLYEQNSRKSTFEYKTYGEFGPGWYSGKTKISDGDTSPYDYRR</sequence>
<dbReference type="Proteomes" id="UP000320710">
    <property type="component" value="Unassembled WGS sequence"/>
</dbReference>
<proteinExistence type="predicted"/>
<reference evidence="2 3" key="2">
    <citation type="submission" date="2019-07" db="EMBL/GenBank/DDBJ databases">
        <title>Investigation of anaerobic lignin degradation for improved lignocellulosic biofuels.</title>
        <authorList>
            <person name="Deangelis K.PhD."/>
        </authorList>
    </citation>
    <scope>NUCLEOTIDE SEQUENCE [LARGE SCALE GENOMIC DNA]</scope>
    <source>
        <strain evidence="2 3">106R</strain>
    </source>
</reference>
<organism evidence="2 3">
    <name type="scientific">Serratia marcescens</name>
    <dbReference type="NCBI Taxonomy" id="615"/>
    <lineage>
        <taxon>Bacteria</taxon>
        <taxon>Pseudomonadati</taxon>
        <taxon>Pseudomonadota</taxon>
        <taxon>Gammaproteobacteria</taxon>
        <taxon>Enterobacterales</taxon>
        <taxon>Yersiniaceae</taxon>
        <taxon>Serratia</taxon>
    </lineage>
</organism>
<keyword evidence="1" id="KW-0812">Transmembrane</keyword>
<feature type="transmembrane region" description="Helical" evidence="1">
    <location>
        <begin position="69"/>
        <end position="88"/>
    </location>
</feature>
<dbReference type="AlphaFoldDB" id="A0AA46KAY0"/>
<evidence type="ECO:0000256" key="1">
    <source>
        <dbReference type="SAM" id="Phobius"/>
    </source>
</evidence>
<feature type="transmembrane region" description="Helical" evidence="1">
    <location>
        <begin position="43"/>
        <end position="63"/>
    </location>
</feature>
<gene>
    <name evidence="2" type="ORF">FHU12_5271</name>
</gene>
<keyword evidence="1" id="KW-0472">Membrane</keyword>
<reference evidence="2 3" key="1">
    <citation type="submission" date="2019-06" db="EMBL/GenBank/DDBJ databases">
        <authorList>
            <person name="Deangelis K."/>
            <person name="Huntemann M."/>
            <person name="Clum A."/>
            <person name="Pillay M."/>
            <person name="Palaniappan K."/>
            <person name="Varghese N."/>
            <person name="Mikhailova N."/>
            <person name="Stamatis D."/>
            <person name="Reddy T."/>
            <person name="Daum C."/>
            <person name="Shapiro N."/>
            <person name="Ivanova N."/>
            <person name="Kyrpides N."/>
            <person name="Woyke T."/>
        </authorList>
    </citation>
    <scope>NUCLEOTIDE SEQUENCE [LARGE SCALE GENOMIC DNA]</scope>
    <source>
        <strain evidence="2 3">106R</strain>
    </source>
</reference>
<accession>A0AA46KAY0</accession>
<dbReference type="EMBL" id="VFMJ01000001">
    <property type="protein sequence ID" value="TQI87572.1"/>
    <property type="molecule type" value="Genomic_DNA"/>
</dbReference>
<dbReference type="RefSeq" id="WP_139569307.1">
    <property type="nucleotide sequence ID" value="NZ_VFMJ01000001.1"/>
</dbReference>
<keyword evidence="1" id="KW-1133">Transmembrane helix</keyword>
<evidence type="ECO:0000313" key="3">
    <source>
        <dbReference type="Proteomes" id="UP000320710"/>
    </source>
</evidence>
<name>A0AA46KAY0_SERMA</name>
<protein>
    <recommendedName>
        <fullName evidence="4">DUF3742 family protein</fullName>
    </recommendedName>
</protein>
<evidence type="ECO:0008006" key="4">
    <source>
        <dbReference type="Google" id="ProtNLM"/>
    </source>
</evidence>